<dbReference type="EMBL" id="JADCNM010000319">
    <property type="protein sequence ID" value="KAG0448339.1"/>
    <property type="molecule type" value="Genomic_DNA"/>
</dbReference>
<feature type="transmembrane region" description="Helical" evidence="1">
    <location>
        <begin position="40"/>
        <end position="58"/>
    </location>
</feature>
<protein>
    <submittedName>
        <fullName evidence="2">Uncharacterized protein</fullName>
    </submittedName>
</protein>
<accession>A0A835P884</accession>
<proteinExistence type="predicted"/>
<gene>
    <name evidence="2" type="ORF">HPP92_027864</name>
</gene>
<dbReference type="AlphaFoldDB" id="A0A835P884"/>
<keyword evidence="1" id="KW-0472">Membrane</keyword>
<name>A0A835P884_VANPL</name>
<evidence type="ECO:0000313" key="2">
    <source>
        <dbReference type="EMBL" id="KAG0448339.1"/>
    </source>
</evidence>
<sequence length="65" mass="7696">MTLTGWPDQHCWNESTEEEEELFEAGKFELRKYHQLSEDLLHLLLAAIAVSLTFRTQVCRKKFRA</sequence>
<reference evidence="2 3" key="1">
    <citation type="journal article" date="2020" name="Nat. Food">
        <title>A phased Vanilla planifolia genome enables genetic improvement of flavour and production.</title>
        <authorList>
            <person name="Hasing T."/>
            <person name="Tang H."/>
            <person name="Brym M."/>
            <person name="Khazi F."/>
            <person name="Huang T."/>
            <person name="Chambers A.H."/>
        </authorList>
    </citation>
    <scope>NUCLEOTIDE SEQUENCE [LARGE SCALE GENOMIC DNA]</scope>
    <source>
        <tissue evidence="2">Leaf</tissue>
    </source>
</reference>
<dbReference type="Proteomes" id="UP000639772">
    <property type="component" value="Unassembled WGS sequence"/>
</dbReference>
<evidence type="ECO:0000313" key="3">
    <source>
        <dbReference type="Proteomes" id="UP000639772"/>
    </source>
</evidence>
<keyword evidence="1" id="KW-1133">Transmembrane helix</keyword>
<keyword evidence="1" id="KW-0812">Transmembrane</keyword>
<comment type="caution">
    <text evidence="2">The sequence shown here is derived from an EMBL/GenBank/DDBJ whole genome shotgun (WGS) entry which is preliminary data.</text>
</comment>
<organism evidence="2 3">
    <name type="scientific">Vanilla planifolia</name>
    <name type="common">Vanilla</name>
    <dbReference type="NCBI Taxonomy" id="51239"/>
    <lineage>
        <taxon>Eukaryota</taxon>
        <taxon>Viridiplantae</taxon>
        <taxon>Streptophyta</taxon>
        <taxon>Embryophyta</taxon>
        <taxon>Tracheophyta</taxon>
        <taxon>Spermatophyta</taxon>
        <taxon>Magnoliopsida</taxon>
        <taxon>Liliopsida</taxon>
        <taxon>Asparagales</taxon>
        <taxon>Orchidaceae</taxon>
        <taxon>Vanilloideae</taxon>
        <taxon>Vanilleae</taxon>
        <taxon>Vanilla</taxon>
    </lineage>
</organism>
<evidence type="ECO:0000256" key="1">
    <source>
        <dbReference type="SAM" id="Phobius"/>
    </source>
</evidence>